<reference evidence="9" key="2">
    <citation type="journal article" date="2014" name="ISME J.">
        <title>Microbial stratification in low pH oxic and suboxic macroscopic growths along an acid mine drainage.</title>
        <authorList>
            <person name="Mendez-Garcia C."/>
            <person name="Mesa V."/>
            <person name="Sprenger R.R."/>
            <person name="Richter M."/>
            <person name="Diez M.S."/>
            <person name="Solano J."/>
            <person name="Bargiela R."/>
            <person name="Golyshina O.V."/>
            <person name="Manteca A."/>
            <person name="Ramos J.L."/>
            <person name="Gallego J.R."/>
            <person name="Llorente I."/>
            <person name="Martins Dos Santos V.A."/>
            <person name="Jensen O.N."/>
            <person name="Pelaez A.I."/>
            <person name="Sanchez J."/>
            <person name="Ferrer M."/>
        </authorList>
    </citation>
    <scope>NUCLEOTIDE SEQUENCE</scope>
</reference>
<evidence type="ECO:0000256" key="4">
    <source>
        <dbReference type="ARBA" id="ARBA00022475"/>
    </source>
</evidence>
<dbReference type="AlphaFoldDB" id="T0YAC5"/>
<sequence>MAWSTGQKYVAEFLGTFGLLLAVAGPAVLSLNLPLEAGSDARVLLISLALGAGVIGMIYAFGDISGAHLNPAVTLAMWAAGRFRPRDVIPYIVAQLLGGIVAVAAVAGIAYGSPTLWASARTAALSSQGFAGNGSPYTVGLGSVFLFEVVFTFFLVIVILITTRSENFSKNLAPVGIGLTLAMANMIGIPIDGASVNPARSFAPAILSAGWSGSTWAIQQDWV</sequence>
<dbReference type="Gene3D" id="1.20.1080.10">
    <property type="entry name" value="Glycerol uptake facilitator protein"/>
    <property type="match status" value="1"/>
</dbReference>
<keyword evidence="4" id="KW-1003">Cell membrane</keyword>
<gene>
    <name evidence="9" type="ORF">B1B_17820</name>
</gene>
<dbReference type="PANTHER" id="PTHR19139:SF199">
    <property type="entry name" value="MIP17260P"/>
    <property type="match status" value="1"/>
</dbReference>
<dbReference type="InterPro" id="IPR034294">
    <property type="entry name" value="Aquaporin_transptr"/>
</dbReference>
<feature type="transmembrane region" description="Helical" evidence="8">
    <location>
        <begin position="137"/>
        <end position="160"/>
    </location>
</feature>
<comment type="subcellular location">
    <subcellularLocation>
        <location evidence="1">Cell membrane</location>
        <topology evidence="1">Multi-pass membrane protein</topology>
    </subcellularLocation>
</comment>
<accession>T0YAC5</accession>
<feature type="non-terminal residue" evidence="9">
    <location>
        <position position="223"/>
    </location>
</feature>
<protein>
    <submittedName>
        <fullName evidence="9">Major intrinsic protein</fullName>
    </submittedName>
</protein>
<dbReference type="PANTHER" id="PTHR19139">
    <property type="entry name" value="AQUAPORIN TRANSPORTER"/>
    <property type="match status" value="1"/>
</dbReference>
<proteinExistence type="inferred from homology"/>
<dbReference type="GO" id="GO:0005886">
    <property type="term" value="C:plasma membrane"/>
    <property type="evidence" value="ECO:0007669"/>
    <property type="project" value="UniProtKB-SubCell"/>
</dbReference>
<feature type="transmembrane region" description="Helical" evidence="8">
    <location>
        <begin position="9"/>
        <end position="29"/>
    </location>
</feature>
<evidence type="ECO:0000256" key="2">
    <source>
        <dbReference type="ARBA" id="ARBA00006175"/>
    </source>
</evidence>
<evidence type="ECO:0000313" key="9">
    <source>
        <dbReference type="EMBL" id="EQD32131.1"/>
    </source>
</evidence>
<evidence type="ECO:0000256" key="7">
    <source>
        <dbReference type="ARBA" id="ARBA00023136"/>
    </source>
</evidence>
<feature type="transmembrane region" description="Helical" evidence="8">
    <location>
        <begin position="172"/>
        <end position="191"/>
    </location>
</feature>
<feature type="transmembrane region" description="Helical" evidence="8">
    <location>
        <begin position="41"/>
        <end position="61"/>
    </location>
</feature>
<dbReference type="EMBL" id="AUZY01011913">
    <property type="protein sequence ID" value="EQD32131.1"/>
    <property type="molecule type" value="Genomic_DNA"/>
</dbReference>
<comment type="caution">
    <text evidence="9">The sequence shown here is derived from an EMBL/GenBank/DDBJ whole genome shotgun (WGS) entry which is preliminary data.</text>
</comment>
<comment type="similarity">
    <text evidence="2">Belongs to the MIP/aquaporin (TC 1.A.8) family.</text>
</comment>
<evidence type="ECO:0000256" key="1">
    <source>
        <dbReference type="ARBA" id="ARBA00004651"/>
    </source>
</evidence>
<evidence type="ECO:0000256" key="5">
    <source>
        <dbReference type="ARBA" id="ARBA00022692"/>
    </source>
</evidence>
<evidence type="ECO:0000256" key="8">
    <source>
        <dbReference type="SAM" id="Phobius"/>
    </source>
</evidence>
<dbReference type="Pfam" id="PF00230">
    <property type="entry name" value="MIP"/>
    <property type="match status" value="1"/>
</dbReference>
<keyword evidence="6 8" id="KW-1133">Transmembrane helix</keyword>
<dbReference type="PRINTS" id="PR00783">
    <property type="entry name" value="MINTRINSICP"/>
</dbReference>
<dbReference type="GO" id="GO:0015250">
    <property type="term" value="F:water channel activity"/>
    <property type="evidence" value="ECO:0007669"/>
    <property type="project" value="TreeGrafter"/>
</dbReference>
<dbReference type="SUPFAM" id="SSF81338">
    <property type="entry name" value="Aquaporin-like"/>
    <property type="match status" value="1"/>
</dbReference>
<feature type="transmembrane region" description="Helical" evidence="8">
    <location>
        <begin position="88"/>
        <end position="111"/>
    </location>
</feature>
<keyword evidence="3" id="KW-0813">Transport</keyword>
<dbReference type="InterPro" id="IPR022357">
    <property type="entry name" value="MIP_CS"/>
</dbReference>
<dbReference type="InterPro" id="IPR023271">
    <property type="entry name" value="Aquaporin-like"/>
</dbReference>
<organism evidence="9">
    <name type="scientific">mine drainage metagenome</name>
    <dbReference type="NCBI Taxonomy" id="410659"/>
    <lineage>
        <taxon>unclassified sequences</taxon>
        <taxon>metagenomes</taxon>
        <taxon>ecological metagenomes</taxon>
    </lineage>
</organism>
<reference evidence="9" key="1">
    <citation type="submission" date="2013-08" db="EMBL/GenBank/DDBJ databases">
        <authorList>
            <person name="Mendez C."/>
            <person name="Richter M."/>
            <person name="Ferrer M."/>
            <person name="Sanchez J."/>
        </authorList>
    </citation>
    <scope>NUCLEOTIDE SEQUENCE</scope>
</reference>
<dbReference type="InterPro" id="IPR000425">
    <property type="entry name" value="MIP"/>
</dbReference>
<keyword evidence="5 8" id="KW-0812">Transmembrane</keyword>
<name>T0YAC5_9ZZZZ</name>
<evidence type="ECO:0000256" key="3">
    <source>
        <dbReference type="ARBA" id="ARBA00022448"/>
    </source>
</evidence>
<dbReference type="PROSITE" id="PS00221">
    <property type="entry name" value="MIP"/>
    <property type="match status" value="1"/>
</dbReference>
<keyword evidence="7 8" id="KW-0472">Membrane</keyword>
<evidence type="ECO:0000256" key="6">
    <source>
        <dbReference type="ARBA" id="ARBA00022989"/>
    </source>
</evidence>